<evidence type="ECO:0000313" key="1">
    <source>
        <dbReference type="EMBL" id="KAJ3002477.1"/>
    </source>
</evidence>
<gene>
    <name evidence="1" type="ORF">NUW54_g5826</name>
</gene>
<accession>A0ACC1PUI7</accession>
<protein>
    <submittedName>
        <fullName evidence="1">Uncharacterized protein</fullName>
    </submittedName>
</protein>
<keyword evidence="2" id="KW-1185">Reference proteome</keyword>
<evidence type="ECO:0000313" key="2">
    <source>
        <dbReference type="Proteomes" id="UP001144978"/>
    </source>
</evidence>
<organism evidence="1 2">
    <name type="scientific">Trametes sanguinea</name>
    <dbReference type="NCBI Taxonomy" id="158606"/>
    <lineage>
        <taxon>Eukaryota</taxon>
        <taxon>Fungi</taxon>
        <taxon>Dikarya</taxon>
        <taxon>Basidiomycota</taxon>
        <taxon>Agaricomycotina</taxon>
        <taxon>Agaricomycetes</taxon>
        <taxon>Polyporales</taxon>
        <taxon>Polyporaceae</taxon>
        <taxon>Trametes</taxon>
    </lineage>
</organism>
<proteinExistence type="predicted"/>
<sequence>MPYSPRSSYAFKSLATPPHTPYSLPLTEPIDMNISPKQPWLTRDIEAQNRARTGLWELFGVAEQLFTHWECMTEWDTRLSFGPLHRAPGASDLRVKFSAQIPSFANHAPYPVLKLWPTWAYAHVNPTEYSTAYFTRKWGHPEPHEVGAESITFVRINWATVDIGFLPDLFRSFKSLRYLRRLEFESCILPAESLRQLQRVISWHPPERGPITDINFRDCALAIENVRFLTLPSPTNWNILQSLTLYSPSPSPSPLEGQDRFLQGLSLLPLDHRPRLRSLHYSVKDAHDLWNALGSQLSSFSLLEELTIWIREAVLTVPDQCEYHA</sequence>
<reference evidence="1" key="1">
    <citation type="submission" date="2022-08" db="EMBL/GenBank/DDBJ databases">
        <title>Genome Sequence of Pycnoporus sanguineus.</title>
        <authorList>
            <person name="Buettner E."/>
        </authorList>
    </citation>
    <scope>NUCLEOTIDE SEQUENCE</scope>
    <source>
        <strain evidence="1">CG-C14</strain>
    </source>
</reference>
<name>A0ACC1PUI7_9APHY</name>
<comment type="caution">
    <text evidence="1">The sequence shown here is derived from an EMBL/GenBank/DDBJ whole genome shotgun (WGS) entry which is preliminary data.</text>
</comment>
<dbReference type="EMBL" id="JANSHE010001484">
    <property type="protein sequence ID" value="KAJ3002477.1"/>
    <property type="molecule type" value="Genomic_DNA"/>
</dbReference>
<dbReference type="Proteomes" id="UP001144978">
    <property type="component" value="Unassembled WGS sequence"/>
</dbReference>